<dbReference type="InterPro" id="IPR050595">
    <property type="entry name" value="Bact_response_regulator"/>
</dbReference>
<organism evidence="3">
    <name type="scientific">hydrothermal vent metagenome</name>
    <dbReference type="NCBI Taxonomy" id="652676"/>
    <lineage>
        <taxon>unclassified sequences</taxon>
        <taxon>metagenomes</taxon>
        <taxon>ecological metagenomes</taxon>
    </lineage>
</organism>
<protein>
    <submittedName>
        <fullName evidence="3">Response regulator of zinc sigma-54-dependent two-component system</fullName>
    </submittedName>
</protein>
<dbReference type="EMBL" id="UOGI01000332">
    <property type="protein sequence ID" value="VAX34484.1"/>
    <property type="molecule type" value="Genomic_DNA"/>
</dbReference>
<gene>
    <name evidence="3" type="ORF">MNBD_NITROSPIRAE03-1881</name>
</gene>
<dbReference type="AlphaFoldDB" id="A0A3B1DEN3"/>
<dbReference type="PANTHER" id="PTHR44591:SF3">
    <property type="entry name" value="RESPONSE REGULATORY DOMAIN-CONTAINING PROTEIN"/>
    <property type="match status" value="1"/>
</dbReference>
<evidence type="ECO:0000313" key="3">
    <source>
        <dbReference type="EMBL" id="VAX34484.1"/>
    </source>
</evidence>
<reference evidence="3" key="1">
    <citation type="submission" date="2018-06" db="EMBL/GenBank/DDBJ databases">
        <authorList>
            <person name="Zhirakovskaya E."/>
        </authorList>
    </citation>
    <scope>NUCLEOTIDE SEQUENCE</scope>
</reference>
<accession>A0A3B1DEN3</accession>
<dbReference type="SUPFAM" id="SSF51230">
    <property type="entry name" value="Single hybrid motif"/>
    <property type="match status" value="1"/>
</dbReference>
<dbReference type="InterPro" id="IPR001789">
    <property type="entry name" value="Sig_transdc_resp-reg_receiver"/>
</dbReference>
<name>A0A3B1DEN3_9ZZZZ</name>
<evidence type="ECO:0000256" key="1">
    <source>
        <dbReference type="ARBA" id="ARBA00022553"/>
    </source>
</evidence>
<dbReference type="InterPro" id="IPR011006">
    <property type="entry name" value="CheY-like_superfamily"/>
</dbReference>
<feature type="domain" description="Response regulatory" evidence="2">
    <location>
        <begin position="5"/>
        <end position="119"/>
    </location>
</feature>
<dbReference type="SMART" id="SM00448">
    <property type="entry name" value="REC"/>
    <property type="match status" value="1"/>
</dbReference>
<dbReference type="PANTHER" id="PTHR44591">
    <property type="entry name" value="STRESS RESPONSE REGULATOR PROTEIN 1"/>
    <property type="match status" value="1"/>
</dbReference>
<dbReference type="Gene3D" id="2.40.50.100">
    <property type="match status" value="1"/>
</dbReference>
<dbReference type="Gene3D" id="3.40.50.2300">
    <property type="match status" value="1"/>
</dbReference>
<dbReference type="GO" id="GO:0000160">
    <property type="term" value="P:phosphorelay signal transduction system"/>
    <property type="evidence" value="ECO:0007669"/>
    <property type="project" value="InterPro"/>
</dbReference>
<dbReference type="SUPFAM" id="SSF52172">
    <property type="entry name" value="CheY-like"/>
    <property type="match status" value="1"/>
</dbReference>
<dbReference type="Pfam" id="PF00072">
    <property type="entry name" value="Response_reg"/>
    <property type="match status" value="1"/>
</dbReference>
<dbReference type="InterPro" id="IPR011053">
    <property type="entry name" value="Single_hybrid_motif"/>
</dbReference>
<sequence length="253" mass="28757">MVKGKIIVLDDDPVVTLSCKRILGAEGYNITAVGKGEDALRQLEKEEYDILITDIRLPDISGIEVLREARVIQPDTDIVVITGYPTLEDAKESIRLGAFEYIEKPFTPDFMLNVARKVFDKRGWILRQAYIDEFRDYLVPLRDKENPVIFYKEGVWARPTKTGLWEIGYDLRYEMAAGEMLYVDYLKVDKVKAGEPFARLLTGSGKIVDIPSPMTAEIKETNGKANDVICSLLKEHLSEGWLVWLAKVIPLEM</sequence>
<evidence type="ECO:0000259" key="2">
    <source>
        <dbReference type="PROSITE" id="PS50110"/>
    </source>
</evidence>
<proteinExistence type="predicted"/>
<dbReference type="PROSITE" id="PS50110">
    <property type="entry name" value="RESPONSE_REGULATORY"/>
    <property type="match status" value="1"/>
</dbReference>
<keyword evidence="1" id="KW-0597">Phosphoprotein</keyword>